<keyword evidence="1" id="KW-0808">Transferase</keyword>
<comment type="caution">
    <text evidence="7">The sequence shown here is derived from an EMBL/GenBank/DDBJ whole genome shotgun (WGS) entry which is preliminary data.</text>
</comment>
<organism evidence="7 8">
    <name type="scientific">Paramuricea clavata</name>
    <name type="common">Red gorgonian</name>
    <name type="synonym">Violescent sea-whip</name>
    <dbReference type="NCBI Taxonomy" id="317549"/>
    <lineage>
        <taxon>Eukaryota</taxon>
        <taxon>Metazoa</taxon>
        <taxon>Cnidaria</taxon>
        <taxon>Anthozoa</taxon>
        <taxon>Octocorallia</taxon>
        <taxon>Malacalcyonacea</taxon>
        <taxon>Plexauridae</taxon>
        <taxon>Paramuricea</taxon>
    </lineage>
</organism>
<evidence type="ECO:0000256" key="2">
    <source>
        <dbReference type="ARBA" id="ARBA00022695"/>
    </source>
</evidence>
<dbReference type="InterPro" id="IPR001584">
    <property type="entry name" value="Integrase_cat-core"/>
</dbReference>
<evidence type="ECO:0000256" key="4">
    <source>
        <dbReference type="ARBA" id="ARBA00022759"/>
    </source>
</evidence>
<sequence length="689" mass="77605">MQSDVEVILSKYPTVFSGVGKLNNYQLKVHVNPDIPPVAQPPRRVPFHIRKVVDKKITELEDLDIIESVQGPTPWVSPLVAVPKANGEVRVCVDMRRANEAVIRERHPIPTLEETVQALNGATVFSKLDLRWGYHQIELHPDSRGLTTFSTPQGLKRYKRLIFGLSSASEMYQFVIQQVLIGIPGVRNISDDIIVFGTTQAEHDRSLDQTLQRLHANGLTLNKDKCLFSVPELVFFGFKISAAGLSPDDKKVEAIQNAPAPTNAGQVRSFLGLVNYCARFIPNLATISEPLRQLTRMGAKWAWGKPQQLAFNELKYSLTSDCVMAHYNPEAETELRVDASPVGLGAILMQSDGHETRPVAYATLTDVERRYSQTEREALAVVWGCEKFHLYLYGTTFKLFTDHKPLEFIYSPKGKPPPRIERWVLRLQPYRFKVVHMPGKTNPADVLSRLPISGQPTRERNVAEEYINFITEKAVPKAMTLEQISKATQDDVILQRVQQCLLHNHWPDNPDLQRFAKVRDELSASQGLLLRGTRIVVPKCLRHQTLSLAHEGHQGIVRTKQLLRQKVWWPGIDAEVETLVKTCLPCQSTMPPTVPEPLRPSTMPSKPWQSIHIDLCGPFPSGESLLVCVDACSRWPEVEIIRATSSEVIIRRLQKIFATHGLPEQVTSDNGSNLVSREIEDFFSSHGNL</sequence>
<keyword evidence="4" id="KW-0255">Endonuclease</keyword>
<dbReference type="PANTHER" id="PTHR37984">
    <property type="entry name" value="PROTEIN CBG26694"/>
    <property type="match status" value="1"/>
</dbReference>
<dbReference type="SUPFAM" id="SSF56672">
    <property type="entry name" value="DNA/RNA polymerases"/>
    <property type="match status" value="1"/>
</dbReference>
<keyword evidence="6" id="KW-0695">RNA-directed DNA polymerase</keyword>
<dbReference type="FunFam" id="3.10.20.370:FF:000001">
    <property type="entry name" value="Retrovirus-related Pol polyprotein from transposon 17.6-like protein"/>
    <property type="match status" value="1"/>
</dbReference>
<dbReference type="GO" id="GO:0003964">
    <property type="term" value="F:RNA-directed DNA polymerase activity"/>
    <property type="evidence" value="ECO:0007669"/>
    <property type="project" value="UniProtKB-KW"/>
</dbReference>
<keyword evidence="2" id="KW-0548">Nucleotidyltransferase</keyword>
<dbReference type="PROSITE" id="PS50994">
    <property type="entry name" value="INTEGRASE"/>
    <property type="match status" value="1"/>
</dbReference>
<dbReference type="Gene3D" id="3.10.10.10">
    <property type="entry name" value="HIV Type 1 Reverse Transcriptase, subunit A, domain 1"/>
    <property type="match status" value="1"/>
</dbReference>
<dbReference type="CDD" id="cd01647">
    <property type="entry name" value="RT_LTR"/>
    <property type="match status" value="1"/>
</dbReference>
<keyword evidence="5" id="KW-0378">Hydrolase</keyword>
<accession>A0A7D9HKW1</accession>
<dbReference type="FunFam" id="3.10.10.10:FF:000003">
    <property type="entry name" value="Retrovirus-related Pol polyprotein from transposon 297-like Protein"/>
    <property type="match status" value="1"/>
</dbReference>
<evidence type="ECO:0000256" key="1">
    <source>
        <dbReference type="ARBA" id="ARBA00022679"/>
    </source>
</evidence>
<dbReference type="InterPro" id="IPR041373">
    <property type="entry name" value="RT_RNaseH"/>
</dbReference>
<protein>
    <submittedName>
        <fullName evidence="7">Transposon Tf2-9 poly</fullName>
    </submittedName>
</protein>
<dbReference type="AlphaFoldDB" id="A0A7D9HKW1"/>
<dbReference type="InterPro" id="IPR043128">
    <property type="entry name" value="Rev_trsase/Diguanyl_cyclase"/>
</dbReference>
<dbReference type="FunFam" id="1.10.340.70:FF:000003">
    <property type="entry name" value="Protein CBG25708"/>
    <property type="match status" value="1"/>
</dbReference>
<evidence type="ECO:0000313" key="8">
    <source>
        <dbReference type="Proteomes" id="UP001152795"/>
    </source>
</evidence>
<dbReference type="Gene3D" id="3.30.420.10">
    <property type="entry name" value="Ribonuclease H-like superfamily/Ribonuclease H"/>
    <property type="match status" value="1"/>
</dbReference>
<proteinExistence type="predicted"/>
<dbReference type="InterPro" id="IPR000477">
    <property type="entry name" value="RT_dom"/>
</dbReference>
<evidence type="ECO:0000256" key="6">
    <source>
        <dbReference type="ARBA" id="ARBA00022918"/>
    </source>
</evidence>
<dbReference type="InterPro" id="IPR012337">
    <property type="entry name" value="RNaseH-like_sf"/>
</dbReference>
<evidence type="ECO:0000256" key="3">
    <source>
        <dbReference type="ARBA" id="ARBA00022722"/>
    </source>
</evidence>
<reference evidence="7" key="1">
    <citation type="submission" date="2020-04" db="EMBL/GenBank/DDBJ databases">
        <authorList>
            <person name="Alioto T."/>
            <person name="Alioto T."/>
            <person name="Gomez Garrido J."/>
        </authorList>
    </citation>
    <scope>NUCLEOTIDE SEQUENCE</scope>
    <source>
        <strain evidence="7">A484AB</strain>
    </source>
</reference>
<dbReference type="Gene3D" id="3.10.20.370">
    <property type="match status" value="1"/>
</dbReference>
<dbReference type="InterPro" id="IPR041588">
    <property type="entry name" value="Integrase_H2C2"/>
</dbReference>
<dbReference type="Gene3D" id="3.30.70.270">
    <property type="match status" value="2"/>
</dbReference>
<dbReference type="PANTHER" id="PTHR37984:SF11">
    <property type="entry name" value="INTEGRASE CATALYTIC DOMAIN-CONTAINING PROTEIN"/>
    <property type="match status" value="1"/>
</dbReference>
<evidence type="ECO:0000313" key="7">
    <source>
        <dbReference type="EMBL" id="CAB3985107.1"/>
    </source>
</evidence>
<dbReference type="InterPro" id="IPR043502">
    <property type="entry name" value="DNA/RNA_pol_sf"/>
</dbReference>
<dbReference type="EMBL" id="CACRXK020000829">
    <property type="protein sequence ID" value="CAB3985107.1"/>
    <property type="molecule type" value="Genomic_DNA"/>
</dbReference>
<dbReference type="FunFam" id="3.30.70.270:FF:000026">
    <property type="entry name" value="Transposon Ty3-G Gag-Pol polyprotein"/>
    <property type="match status" value="1"/>
</dbReference>
<dbReference type="InterPro" id="IPR036397">
    <property type="entry name" value="RNaseH_sf"/>
</dbReference>
<dbReference type="GO" id="GO:0016787">
    <property type="term" value="F:hydrolase activity"/>
    <property type="evidence" value="ECO:0007669"/>
    <property type="project" value="UniProtKB-KW"/>
</dbReference>
<evidence type="ECO:0000256" key="5">
    <source>
        <dbReference type="ARBA" id="ARBA00022801"/>
    </source>
</evidence>
<keyword evidence="8" id="KW-1185">Reference proteome</keyword>
<dbReference type="GO" id="GO:0004519">
    <property type="term" value="F:endonuclease activity"/>
    <property type="evidence" value="ECO:0007669"/>
    <property type="project" value="UniProtKB-KW"/>
</dbReference>
<gene>
    <name evidence="7" type="ORF">PACLA_8A052390</name>
</gene>
<dbReference type="Pfam" id="PF17921">
    <property type="entry name" value="Integrase_H2C2"/>
    <property type="match status" value="1"/>
</dbReference>
<dbReference type="Proteomes" id="UP001152795">
    <property type="component" value="Unassembled WGS sequence"/>
</dbReference>
<dbReference type="GO" id="GO:0003676">
    <property type="term" value="F:nucleic acid binding"/>
    <property type="evidence" value="ECO:0007669"/>
    <property type="project" value="InterPro"/>
</dbReference>
<dbReference type="SUPFAM" id="SSF53098">
    <property type="entry name" value="Ribonuclease H-like"/>
    <property type="match status" value="1"/>
</dbReference>
<dbReference type="CDD" id="cd09274">
    <property type="entry name" value="RNase_HI_RT_Ty3"/>
    <property type="match status" value="1"/>
</dbReference>
<dbReference type="Pfam" id="PF00665">
    <property type="entry name" value="rve"/>
    <property type="match status" value="1"/>
</dbReference>
<name>A0A7D9HKW1_PARCT</name>
<dbReference type="InterPro" id="IPR050951">
    <property type="entry name" value="Retrovirus_Pol_polyprotein"/>
</dbReference>
<dbReference type="GO" id="GO:0015074">
    <property type="term" value="P:DNA integration"/>
    <property type="evidence" value="ECO:0007669"/>
    <property type="project" value="InterPro"/>
</dbReference>
<dbReference type="Gene3D" id="1.10.340.70">
    <property type="match status" value="1"/>
</dbReference>
<dbReference type="PROSITE" id="PS50878">
    <property type="entry name" value="RT_POL"/>
    <property type="match status" value="1"/>
</dbReference>
<dbReference type="OrthoDB" id="5988990at2759"/>
<dbReference type="Pfam" id="PF17917">
    <property type="entry name" value="RT_RNaseH"/>
    <property type="match status" value="1"/>
</dbReference>
<keyword evidence="3" id="KW-0540">Nuclease</keyword>
<dbReference type="Pfam" id="PF00078">
    <property type="entry name" value="RVT_1"/>
    <property type="match status" value="1"/>
</dbReference>